<sequence length="429" mass="49482">MRKTILGKRRLQQIAKEEARQQYQHSEHFQPEPEVYEVNIDQCDEVQHFTSSDDEQHDHVDSETDYHTVNSVLPPESHSVPTPEEFSVLEALKSWSVKFKVNNAQFTSLLKILKVHACFEKFPSDCRNLLVVRDKPTIKPMPPGEFVYFGLQRQINLINAPKELSLQINIDGFPLFKSSSQQFWPILGSFVGISKTPFVIAIFGGKKKPELSDHMLEEFVEEFNRINNSSVYNIKFHSIVCDAPARSFVKGVKGHTGYHGCDRCDVEGENIEHCMTFCSEVKNLRSNQTFRNRQDEDDHVRETVLKNIPSLDLVLGFPQDYMHLICLGVVKKLLHLWISGKASHEKLRASEISLISDRLDNLKNKVLCQFSRKPRSLDDLARYKATEFRQFLLYTGPVVLRNVVSPDSYQLFICHFPLQSGYLHQKNFI</sequence>
<evidence type="ECO:0008006" key="3">
    <source>
        <dbReference type="Google" id="ProtNLM"/>
    </source>
</evidence>
<dbReference type="EMBL" id="LNIX01000004">
    <property type="protein sequence ID" value="OXA56102.1"/>
    <property type="molecule type" value="Genomic_DNA"/>
</dbReference>
<organism evidence="1 2">
    <name type="scientific">Folsomia candida</name>
    <name type="common">Springtail</name>
    <dbReference type="NCBI Taxonomy" id="158441"/>
    <lineage>
        <taxon>Eukaryota</taxon>
        <taxon>Metazoa</taxon>
        <taxon>Ecdysozoa</taxon>
        <taxon>Arthropoda</taxon>
        <taxon>Hexapoda</taxon>
        <taxon>Collembola</taxon>
        <taxon>Entomobryomorpha</taxon>
        <taxon>Isotomoidea</taxon>
        <taxon>Isotomidae</taxon>
        <taxon>Proisotominae</taxon>
        <taxon>Folsomia</taxon>
    </lineage>
</organism>
<dbReference type="AlphaFoldDB" id="A0A226EEY3"/>
<dbReference type="PANTHER" id="PTHR33053:SF24">
    <property type="entry name" value="TRANSPOSASE DOMAIN-CONTAINING PROTEIN"/>
    <property type="match status" value="1"/>
</dbReference>
<dbReference type="PANTHER" id="PTHR33053">
    <property type="entry name" value="PROTEIN, PUTATIVE-RELATED"/>
    <property type="match status" value="1"/>
</dbReference>
<evidence type="ECO:0000313" key="1">
    <source>
        <dbReference type="EMBL" id="OXA56102.1"/>
    </source>
</evidence>
<protein>
    <recommendedName>
        <fullName evidence="3">Transposase domain-containing protein</fullName>
    </recommendedName>
</protein>
<accession>A0A226EEY3</accession>
<keyword evidence="2" id="KW-1185">Reference proteome</keyword>
<reference evidence="1 2" key="1">
    <citation type="submission" date="2015-12" db="EMBL/GenBank/DDBJ databases">
        <title>The genome of Folsomia candida.</title>
        <authorList>
            <person name="Faddeeva A."/>
            <person name="Derks M.F."/>
            <person name="Anvar Y."/>
            <person name="Smit S."/>
            <person name="Van Straalen N."/>
            <person name="Roelofs D."/>
        </authorList>
    </citation>
    <scope>NUCLEOTIDE SEQUENCE [LARGE SCALE GENOMIC DNA]</scope>
    <source>
        <strain evidence="1 2">VU population</strain>
        <tissue evidence="1">Whole body</tissue>
    </source>
</reference>
<dbReference type="Proteomes" id="UP000198287">
    <property type="component" value="Unassembled WGS sequence"/>
</dbReference>
<name>A0A226EEY3_FOLCA</name>
<proteinExistence type="predicted"/>
<gene>
    <name evidence="1" type="ORF">Fcan01_08855</name>
</gene>
<comment type="caution">
    <text evidence="1">The sequence shown here is derived from an EMBL/GenBank/DDBJ whole genome shotgun (WGS) entry which is preliminary data.</text>
</comment>
<dbReference type="STRING" id="158441.A0A226EEY3"/>
<evidence type="ECO:0000313" key="2">
    <source>
        <dbReference type="Proteomes" id="UP000198287"/>
    </source>
</evidence>